<evidence type="ECO:0000313" key="1">
    <source>
        <dbReference type="EMBL" id="KAI4335431.1"/>
    </source>
</evidence>
<gene>
    <name evidence="1" type="ORF">L6164_014075</name>
</gene>
<dbReference type="EMBL" id="CM039431">
    <property type="protein sequence ID" value="KAI4335431.1"/>
    <property type="molecule type" value="Genomic_DNA"/>
</dbReference>
<evidence type="ECO:0000313" key="2">
    <source>
        <dbReference type="Proteomes" id="UP000828941"/>
    </source>
</evidence>
<proteinExistence type="predicted"/>
<dbReference type="Proteomes" id="UP000828941">
    <property type="component" value="Chromosome 6"/>
</dbReference>
<accession>A0ACB9NJW8</accession>
<organism evidence="1 2">
    <name type="scientific">Bauhinia variegata</name>
    <name type="common">Purple orchid tree</name>
    <name type="synonym">Phanera variegata</name>
    <dbReference type="NCBI Taxonomy" id="167791"/>
    <lineage>
        <taxon>Eukaryota</taxon>
        <taxon>Viridiplantae</taxon>
        <taxon>Streptophyta</taxon>
        <taxon>Embryophyta</taxon>
        <taxon>Tracheophyta</taxon>
        <taxon>Spermatophyta</taxon>
        <taxon>Magnoliopsida</taxon>
        <taxon>eudicotyledons</taxon>
        <taxon>Gunneridae</taxon>
        <taxon>Pentapetalae</taxon>
        <taxon>rosids</taxon>
        <taxon>fabids</taxon>
        <taxon>Fabales</taxon>
        <taxon>Fabaceae</taxon>
        <taxon>Cercidoideae</taxon>
        <taxon>Cercideae</taxon>
        <taxon>Bauhiniinae</taxon>
        <taxon>Bauhinia</taxon>
    </lineage>
</organism>
<protein>
    <submittedName>
        <fullName evidence="1">Uncharacterized protein</fullName>
    </submittedName>
</protein>
<comment type="caution">
    <text evidence="1">The sequence shown here is derived from an EMBL/GenBank/DDBJ whole genome shotgun (WGS) entry which is preliminary data.</text>
</comment>
<sequence>MGKQNQNQSLLSRLRRAVNKVKILLSSTILGRTWHIASVVRSVSMSKRQLSFNDRPGVMACAGETGYVSGDSGSSNGQQLQRTVSYPSDDDIDKRADMFIANFRRQLRIERQISLQIRYGRGNSFELVSPSP</sequence>
<reference evidence="1 2" key="1">
    <citation type="journal article" date="2022" name="DNA Res.">
        <title>Chromosomal-level genome assembly of the orchid tree Bauhinia variegata (Leguminosae; Cercidoideae) supports the allotetraploid origin hypothesis of Bauhinia.</title>
        <authorList>
            <person name="Zhong Y."/>
            <person name="Chen Y."/>
            <person name="Zheng D."/>
            <person name="Pang J."/>
            <person name="Liu Y."/>
            <person name="Luo S."/>
            <person name="Meng S."/>
            <person name="Qian L."/>
            <person name="Wei D."/>
            <person name="Dai S."/>
            <person name="Zhou R."/>
        </authorList>
    </citation>
    <scope>NUCLEOTIDE SEQUENCE [LARGE SCALE GENOMIC DNA]</scope>
    <source>
        <strain evidence="1">BV-YZ2020</strain>
    </source>
</reference>
<name>A0ACB9NJW8_BAUVA</name>
<keyword evidence="2" id="KW-1185">Reference proteome</keyword>